<feature type="transmembrane region" description="Helical" evidence="6">
    <location>
        <begin position="56"/>
        <end position="78"/>
    </location>
</feature>
<proteinExistence type="inferred from homology"/>
<dbReference type="PANTHER" id="PTHR21324">
    <property type="entry name" value="FASTING-INDUCIBLE INTEGRAL MEMBRANE PROTEIN TM6P1-RELATED"/>
    <property type="match status" value="1"/>
</dbReference>
<comment type="subcellular location">
    <subcellularLocation>
        <location evidence="1">Endomembrane system</location>
        <topology evidence="1">Multi-pass membrane protein</topology>
    </subcellularLocation>
</comment>
<evidence type="ECO:0000256" key="2">
    <source>
        <dbReference type="ARBA" id="ARBA00006565"/>
    </source>
</evidence>
<evidence type="ECO:0000256" key="1">
    <source>
        <dbReference type="ARBA" id="ARBA00004127"/>
    </source>
</evidence>
<keyword evidence="4 6" id="KW-1133">Transmembrane helix</keyword>
<keyword evidence="9" id="KW-1185">Reference proteome</keyword>
<evidence type="ECO:0000256" key="6">
    <source>
        <dbReference type="SAM" id="Phobius"/>
    </source>
</evidence>
<dbReference type="Proteomes" id="UP001162156">
    <property type="component" value="Unassembled WGS sequence"/>
</dbReference>
<dbReference type="Pfam" id="PF10277">
    <property type="entry name" value="Frag1"/>
    <property type="match status" value="1"/>
</dbReference>
<feature type="transmembrane region" description="Helical" evidence="6">
    <location>
        <begin position="90"/>
        <end position="111"/>
    </location>
</feature>
<evidence type="ECO:0000256" key="5">
    <source>
        <dbReference type="ARBA" id="ARBA00023136"/>
    </source>
</evidence>
<gene>
    <name evidence="8" type="ORF">NQ314_014784</name>
</gene>
<name>A0AAV8X2V3_9CUCU</name>
<evidence type="ECO:0000259" key="7">
    <source>
        <dbReference type="Pfam" id="PF10277"/>
    </source>
</evidence>
<dbReference type="EMBL" id="JANEYF010004067">
    <property type="protein sequence ID" value="KAJ8932291.1"/>
    <property type="molecule type" value="Genomic_DNA"/>
</dbReference>
<sequence length="245" mass="27997">MSLPIFDLRQDYVNRSGSASVYSFIFRYGIAVLEGHLSPLFPYISGTGTTPPESCIFGFMLNIGAILLYAGFYIRYRLPEFIKNLGPECLNNLSHFLGIVCCLGMVTVANFQESNILAVHMLGALCTFGSATIYCCIQVAWITWKSEVSQFLKLSRTFLCIVLIPSFINNILFGNLAIREFKGNNTLKWTKEDDGYNFHLVATFSEWIMAVVLNIYIFSFQYEFKMIRFEGVVFRENDFYQISYS</sequence>
<protein>
    <recommendedName>
        <fullName evidence="7">CWH43-like N-terminal domain-containing protein</fullName>
    </recommendedName>
</protein>
<feature type="transmembrane region" description="Helical" evidence="6">
    <location>
        <begin position="21"/>
        <end position="44"/>
    </location>
</feature>
<evidence type="ECO:0000256" key="4">
    <source>
        <dbReference type="ARBA" id="ARBA00022989"/>
    </source>
</evidence>
<keyword evidence="3 6" id="KW-0812">Transmembrane</keyword>
<dbReference type="AlphaFoldDB" id="A0AAV8X2V3"/>
<feature type="domain" description="CWH43-like N-terminal" evidence="7">
    <location>
        <begin position="20"/>
        <end position="226"/>
    </location>
</feature>
<feature type="transmembrane region" description="Helical" evidence="6">
    <location>
        <begin position="198"/>
        <end position="218"/>
    </location>
</feature>
<dbReference type="InterPro" id="IPR019402">
    <property type="entry name" value="CWH43_N"/>
</dbReference>
<evidence type="ECO:0000313" key="8">
    <source>
        <dbReference type="EMBL" id="KAJ8932291.1"/>
    </source>
</evidence>
<dbReference type="GO" id="GO:0012505">
    <property type="term" value="C:endomembrane system"/>
    <property type="evidence" value="ECO:0007669"/>
    <property type="project" value="UniProtKB-SubCell"/>
</dbReference>
<keyword evidence="5 6" id="KW-0472">Membrane</keyword>
<feature type="transmembrane region" description="Helical" evidence="6">
    <location>
        <begin position="156"/>
        <end position="178"/>
    </location>
</feature>
<accession>A0AAV8X2V3</accession>
<dbReference type="InterPro" id="IPR050911">
    <property type="entry name" value="DRAM/TMEM150_Autophagy_Mod"/>
</dbReference>
<evidence type="ECO:0000256" key="3">
    <source>
        <dbReference type="ARBA" id="ARBA00022692"/>
    </source>
</evidence>
<dbReference type="PANTHER" id="PTHR21324:SF2">
    <property type="entry name" value="EG:22E5.9 PROTEIN"/>
    <property type="match status" value="1"/>
</dbReference>
<evidence type="ECO:0000313" key="9">
    <source>
        <dbReference type="Proteomes" id="UP001162156"/>
    </source>
</evidence>
<comment type="similarity">
    <text evidence="2">Belongs to the DRAM/TMEM150 family.</text>
</comment>
<feature type="transmembrane region" description="Helical" evidence="6">
    <location>
        <begin position="117"/>
        <end position="144"/>
    </location>
</feature>
<comment type="caution">
    <text evidence="8">The sequence shown here is derived from an EMBL/GenBank/DDBJ whole genome shotgun (WGS) entry which is preliminary data.</text>
</comment>
<organism evidence="8 9">
    <name type="scientific">Rhamnusium bicolor</name>
    <dbReference type="NCBI Taxonomy" id="1586634"/>
    <lineage>
        <taxon>Eukaryota</taxon>
        <taxon>Metazoa</taxon>
        <taxon>Ecdysozoa</taxon>
        <taxon>Arthropoda</taxon>
        <taxon>Hexapoda</taxon>
        <taxon>Insecta</taxon>
        <taxon>Pterygota</taxon>
        <taxon>Neoptera</taxon>
        <taxon>Endopterygota</taxon>
        <taxon>Coleoptera</taxon>
        <taxon>Polyphaga</taxon>
        <taxon>Cucujiformia</taxon>
        <taxon>Chrysomeloidea</taxon>
        <taxon>Cerambycidae</taxon>
        <taxon>Lepturinae</taxon>
        <taxon>Rhagiini</taxon>
        <taxon>Rhamnusium</taxon>
    </lineage>
</organism>
<reference evidence="8" key="1">
    <citation type="journal article" date="2023" name="Insect Mol. Biol.">
        <title>Genome sequencing provides insights into the evolution of gene families encoding plant cell wall-degrading enzymes in longhorned beetles.</title>
        <authorList>
            <person name="Shin N.R."/>
            <person name="Okamura Y."/>
            <person name="Kirsch R."/>
            <person name="Pauchet Y."/>
        </authorList>
    </citation>
    <scope>NUCLEOTIDE SEQUENCE</scope>
    <source>
        <strain evidence="8">RBIC_L_NR</strain>
    </source>
</reference>